<keyword evidence="2" id="KW-0732">Signal</keyword>
<dbReference type="Gramene" id="KCW51364">
    <property type="protein sequence ID" value="KCW51364"/>
    <property type="gene ID" value="EUGRSUZ_J00906"/>
</dbReference>
<evidence type="ECO:0000313" key="3">
    <source>
        <dbReference type="EMBL" id="KCW51364.1"/>
    </source>
</evidence>
<protein>
    <submittedName>
        <fullName evidence="3">Uncharacterized protein</fullName>
    </submittedName>
</protein>
<reference evidence="3" key="1">
    <citation type="submission" date="2013-07" db="EMBL/GenBank/DDBJ databases">
        <title>The genome of Eucalyptus grandis.</title>
        <authorList>
            <person name="Schmutz J."/>
            <person name="Hayes R."/>
            <person name="Myburg A."/>
            <person name="Tuskan G."/>
            <person name="Grattapaglia D."/>
            <person name="Rokhsar D.S."/>
        </authorList>
    </citation>
    <scope>NUCLEOTIDE SEQUENCE</scope>
    <source>
        <tissue evidence="3">Leaf extractions</tissue>
    </source>
</reference>
<gene>
    <name evidence="3" type="ORF">EUGRSUZ_J00906</name>
</gene>
<sequence length="83" mass="9140">MRAVMLVLVLSMMLSTGLAMNKRAQFVVTNHEVRRQYLEKNDDQFKDLPVPEGTTTDGHHYIPRDKFTPSTGTSDGSGTAGGD</sequence>
<feature type="signal peptide" evidence="2">
    <location>
        <begin position="1"/>
        <end position="19"/>
    </location>
</feature>
<feature type="compositionally biased region" description="Basic and acidic residues" evidence="1">
    <location>
        <begin position="57"/>
        <end position="67"/>
    </location>
</feature>
<dbReference type="PANTHER" id="PTHR36040">
    <property type="entry name" value="OS04G0188500 PROTEIN"/>
    <property type="match status" value="1"/>
</dbReference>
<evidence type="ECO:0000256" key="2">
    <source>
        <dbReference type="SAM" id="SignalP"/>
    </source>
</evidence>
<proteinExistence type="predicted"/>
<dbReference type="PANTHER" id="PTHR36040:SF5">
    <property type="entry name" value="TRANSMEMBRANE PROTEIN"/>
    <property type="match status" value="1"/>
</dbReference>
<accession>A0A059AC94</accession>
<feature type="chain" id="PRO_5001573183" evidence="2">
    <location>
        <begin position="20"/>
        <end position="83"/>
    </location>
</feature>
<feature type="region of interest" description="Disordered" evidence="1">
    <location>
        <begin position="40"/>
        <end position="83"/>
    </location>
</feature>
<evidence type="ECO:0000256" key="1">
    <source>
        <dbReference type="SAM" id="MobiDB-lite"/>
    </source>
</evidence>
<dbReference type="InParanoid" id="A0A059AC94"/>
<dbReference type="EMBL" id="KK198762">
    <property type="protein sequence ID" value="KCW51364.1"/>
    <property type="molecule type" value="Genomic_DNA"/>
</dbReference>
<dbReference type="AlphaFoldDB" id="A0A059AC94"/>
<name>A0A059AC94_EUCGR</name>
<organism evidence="3">
    <name type="scientific">Eucalyptus grandis</name>
    <name type="common">Flooded gum</name>
    <dbReference type="NCBI Taxonomy" id="71139"/>
    <lineage>
        <taxon>Eukaryota</taxon>
        <taxon>Viridiplantae</taxon>
        <taxon>Streptophyta</taxon>
        <taxon>Embryophyta</taxon>
        <taxon>Tracheophyta</taxon>
        <taxon>Spermatophyta</taxon>
        <taxon>Magnoliopsida</taxon>
        <taxon>eudicotyledons</taxon>
        <taxon>Gunneridae</taxon>
        <taxon>Pentapetalae</taxon>
        <taxon>rosids</taxon>
        <taxon>malvids</taxon>
        <taxon>Myrtales</taxon>
        <taxon>Myrtaceae</taxon>
        <taxon>Myrtoideae</taxon>
        <taxon>Eucalypteae</taxon>
        <taxon>Eucalyptus</taxon>
    </lineage>
</organism>